<dbReference type="GO" id="GO:0016616">
    <property type="term" value="F:oxidoreductase activity, acting on the CH-OH group of donors, NAD or NADP as acceptor"/>
    <property type="evidence" value="ECO:0007669"/>
    <property type="project" value="TreeGrafter"/>
</dbReference>
<reference evidence="2" key="1">
    <citation type="journal article" date="2023" name="Mol. Phylogenet. Evol.">
        <title>Genome-scale phylogeny and comparative genomics of the fungal order Sordariales.</title>
        <authorList>
            <person name="Hensen N."/>
            <person name="Bonometti L."/>
            <person name="Westerberg I."/>
            <person name="Brannstrom I.O."/>
            <person name="Guillou S."/>
            <person name="Cros-Aarteil S."/>
            <person name="Calhoun S."/>
            <person name="Haridas S."/>
            <person name="Kuo A."/>
            <person name="Mondo S."/>
            <person name="Pangilinan J."/>
            <person name="Riley R."/>
            <person name="LaButti K."/>
            <person name="Andreopoulos B."/>
            <person name="Lipzen A."/>
            <person name="Chen C."/>
            <person name="Yan M."/>
            <person name="Daum C."/>
            <person name="Ng V."/>
            <person name="Clum A."/>
            <person name="Steindorff A."/>
            <person name="Ohm R.A."/>
            <person name="Martin F."/>
            <person name="Silar P."/>
            <person name="Natvig D.O."/>
            <person name="Lalanne C."/>
            <person name="Gautier V."/>
            <person name="Ament-Velasquez S.L."/>
            <person name="Kruys A."/>
            <person name="Hutchinson M.I."/>
            <person name="Powell A.J."/>
            <person name="Barry K."/>
            <person name="Miller A.N."/>
            <person name="Grigoriev I.V."/>
            <person name="Debuchy R."/>
            <person name="Gladieux P."/>
            <person name="Hiltunen Thoren M."/>
            <person name="Johannesson H."/>
        </authorList>
    </citation>
    <scope>NUCLEOTIDE SEQUENCE</scope>
    <source>
        <strain evidence="2">FGSC 1904</strain>
    </source>
</reference>
<sequence length="275" mass="30002">MASFLITGASKGLGLAFVKELASRPSSEVSKIFAGARTNSDALKELCSQNDADNRVHFVKLDVANQESVKEAASEVEKKLEGKGLDVLINNAAICHYDMQKLTNPTVEKEIMREMTGLEEEFQVNVMGVQYTTREFLPLMERSELKKVANISSTFGSISSASDPAVAWSPCPAYKISKAALNALTVQYALEYQNKGFSFIAVCPGWLKTQIGSDLADLTPEEGAKASLEIILTPGQEYNGKFPMVKVKGWETKEEAASHGGYAGNNVYDGRNIDW</sequence>
<dbReference type="AlphaFoldDB" id="A0AAE0PGJ5"/>
<dbReference type="EMBL" id="JAUTDP010000004">
    <property type="protein sequence ID" value="KAK3399545.1"/>
    <property type="molecule type" value="Genomic_DNA"/>
</dbReference>
<reference evidence="2" key="2">
    <citation type="submission" date="2023-07" db="EMBL/GenBank/DDBJ databases">
        <authorList>
            <consortium name="Lawrence Berkeley National Laboratory"/>
            <person name="Haridas S."/>
            <person name="Hensen N."/>
            <person name="Bonometti L."/>
            <person name="Westerberg I."/>
            <person name="Brannstrom I.O."/>
            <person name="Guillou S."/>
            <person name="Cros-Aarteil S."/>
            <person name="Calhoun S."/>
            <person name="Kuo A."/>
            <person name="Mondo S."/>
            <person name="Pangilinan J."/>
            <person name="Riley R."/>
            <person name="LaButti K."/>
            <person name="Andreopoulos B."/>
            <person name="Lipzen A."/>
            <person name="Chen C."/>
            <person name="Yanf M."/>
            <person name="Daum C."/>
            <person name="Ng V."/>
            <person name="Clum A."/>
            <person name="Steindorff A."/>
            <person name="Ohm R."/>
            <person name="Martin F."/>
            <person name="Silar P."/>
            <person name="Natvig D."/>
            <person name="Lalanne C."/>
            <person name="Gautier V."/>
            <person name="Ament-velasquez S.L."/>
            <person name="Kruys A."/>
            <person name="Hutchinson M.I."/>
            <person name="Powell A.J."/>
            <person name="Barry K."/>
            <person name="Miller A.N."/>
            <person name="Grigoriev I.V."/>
            <person name="Debuchy R."/>
            <person name="Gladieux P."/>
            <person name="Thoren M.H."/>
            <person name="Johannesson H."/>
        </authorList>
    </citation>
    <scope>NUCLEOTIDE SEQUENCE</scope>
    <source>
        <strain evidence="2">FGSC 1904</strain>
    </source>
</reference>
<gene>
    <name evidence="2" type="ORF">B0T20DRAFT_165103</name>
</gene>
<dbReference type="Proteomes" id="UP001281003">
    <property type="component" value="Unassembled WGS sequence"/>
</dbReference>
<protein>
    <recommendedName>
        <fullName evidence="4">NAD(P)-binding protein</fullName>
    </recommendedName>
</protein>
<dbReference type="InterPro" id="IPR052184">
    <property type="entry name" value="SDR_enzymes"/>
</dbReference>
<comment type="caution">
    <text evidence="2">The sequence shown here is derived from an EMBL/GenBank/DDBJ whole genome shotgun (WGS) entry which is preliminary data.</text>
</comment>
<evidence type="ECO:0000313" key="2">
    <source>
        <dbReference type="EMBL" id="KAK3399545.1"/>
    </source>
</evidence>
<dbReference type="Gene3D" id="3.40.50.720">
    <property type="entry name" value="NAD(P)-binding Rossmann-like Domain"/>
    <property type="match status" value="1"/>
</dbReference>
<dbReference type="PANTHER" id="PTHR45458:SF1">
    <property type="entry name" value="SHORT CHAIN DEHYDROGENASE"/>
    <property type="match status" value="1"/>
</dbReference>
<dbReference type="SUPFAM" id="SSF51735">
    <property type="entry name" value="NAD(P)-binding Rossmann-fold domains"/>
    <property type="match status" value="1"/>
</dbReference>
<keyword evidence="3" id="KW-1185">Reference proteome</keyword>
<evidence type="ECO:0000256" key="1">
    <source>
        <dbReference type="RuleBase" id="RU000363"/>
    </source>
</evidence>
<dbReference type="CDD" id="cd05325">
    <property type="entry name" value="carb_red_sniffer_like_SDR_c"/>
    <property type="match status" value="1"/>
</dbReference>
<dbReference type="PRINTS" id="PR00080">
    <property type="entry name" value="SDRFAMILY"/>
</dbReference>
<evidence type="ECO:0000313" key="3">
    <source>
        <dbReference type="Proteomes" id="UP001281003"/>
    </source>
</evidence>
<comment type="similarity">
    <text evidence="1">Belongs to the short-chain dehydrogenases/reductases (SDR) family.</text>
</comment>
<dbReference type="PANTHER" id="PTHR45458">
    <property type="entry name" value="SHORT-CHAIN DEHYDROGENASE/REDUCTASE SDR"/>
    <property type="match status" value="1"/>
</dbReference>
<dbReference type="Pfam" id="PF00106">
    <property type="entry name" value="adh_short"/>
    <property type="match status" value="1"/>
</dbReference>
<organism evidence="2 3">
    <name type="scientific">Sordaria brevicollis</name>
    <dbReference type="NCBI Taxonomy" id="83679"/>
    <lineage>
        <taxon>Eukaryota</taxon>
        <taxon>Fungi</taxon>
        <taxon>Dikarya</taxon>
        <taxon>Ascomycota</taxon>
        <taxon>Pezizomycotina</taxon>
        <taxon>Sordariomycetes</taxon>
        <taxon>Sordariomycetidae</taxon>
        <taxon>Sordariales</taxon>
        <taxon>Sordariaceae</taxon>
        <taxon>Sordaria</taxon>
    </lineage>
</organism>
<proteinExistence type="inferred from homology"/>
<dbReference type="InterPro" id="IPR036291">
    <property type="entry name" value="NAD(P)-bd_dom_sf"/>
</dbReference>
<name>A0AAE0PGJ5_SORBR</name>
<dbReference type="PRINTS" id="PR00081">
    <property type="entry name" value="GDHRDH"/>
</dbReference>
<accession>A0AAE0PGJ5</accession>
<dbReference type="InterPro" id="IPR002347">
    <property type="entry name" value="SDR_fam"/>
</dbReference>
<evidence type="ECO:0008006" key="4">
    <source>
        <dbReference type="Google" id="ProtNLM"/>
    </source>
</evidence>